<protein>
    <submittedName>
        <fullName evidence="1">Uncharacterized protein</fullName>
    </submittedName>
</protein>
<gene>
    <name evidence="1" type="ORF">JOF56_001794</name>
</gene>
<dbReference type="Proteomes" id="UP001519332">
    <property type="component" value="Unassembled WGS sequence"/>
</dbReference>
<proteinExistence type="predicted"/>
<sequence length="98" mass="10601">MSSLNPTLNLNPPGEPLDLATVVAVLYVSPFTAVDYRQMPTAALAAYVTTVTADPRCRVTELVTFLADTRRAGLCRAEARHLADAERHAPRVLSALTH</sequence>
<dbReference type="EMBL" id="JAGINW010000001">
    <property type="protein sequence ID" value="MBP2321409.1"/>
    <property type="molecule type" value="Genomic_DNA"/>
</dbReference>
<evidence type="ECO:0000313" key="2">
    <source>
        <dbReference type="Proteomes" id="UP001519332"/>
    </source>
</evidence>
<dbReference type="RefSeq" id="WP_209636269.1">
    <property type="nucleotide sequence ID" value="NZ_JAGINW010000001.1"/>
</dbReference>
<keyword evidence="2" id="KW-1185">Reference proteome</keyword>
<reference evidence="1 2" key="1">
    <citation type="submission" date="2021-03" db="EMBL/GenBank/DDBJ databases">
        <title>Sequencing the genomes of 1000 actinobacteria strains.</title>
        <authorList>
            <person name="Klenk H.-P."/>
        </authorList>
    </citation>
    <scope>NUCLEOTIDE SEQUENCE [LARGE SCALE GENOMIC DNA]</scope>
    <source>
        <strain evidence="1 2">DSM 46670</strain>
    </source>
</reference>
<organism evidence="1 2">
    <name type="scientific">Kibdelosporangium banguiense</name>
    <dbReference type="NCBI Taxonomy" id="1365924"/>
    <lineage>
        <taxon>Bacteria</taxon>
        <taxon>Bacillati</taxon>
        <taxon>Actinomycetota</taxon>
        <taxon>Actinomycetes</taxon>
        <taxon>Pseudonocardiales</taxon>
        <taxon>Pseudonocardiaceae</taxon>
        <taxon>Kibdelosporangium</taxon>
    </lineage>
</organism>
<comment type="caution">
    <text evidence="1">The sequence shown here is derived from an EMBL/GenBank/DDBJ whole genome shotgun (WGS) entry which is preliminary data.</text>
</comment>
<accession>A0ABS4TAR4</accession>
<name>A0ABS4TAR4_9PSEU</name>
<evidence type="ECO:0000313" key="1">
    <source>
        <dbReference type="EMBL" id="MBP2321409.1"/>
    </source>
</evidence>